<keyword evidence="2" id="KW-0472">Membrane</keyword>
<comment type="similarity">
    <text evidence="1">Belongs to the EamA transporter family.</text>
</comment>
<dbReference type="RefSeq" id="WP_106536395.1">
    <property type="nucleotide sequence ID" value="NZ_ML142901.1"/>
</dbReference>
<comment type="caution">
    <text evidence="4">The sequence shown here is derived from an EMBL/GenBank/DDBJ whole genome shotgun (WGS) entry which is preliminary data.</text>
</comment>
<accession>A0A2P8E974</accession>
<dbReference type="Proteomes" id="UP000243528">
    <property type="component" value="Unassembled WGS sequence"/>
</dbReference>
<evidence type="ECO:0000313" key="5">
    <source>
        <dbReference type="Proteomes" id="UP000243528"/>
    </source>
</evidence>
<dbReference type="InterPro" id="IPR000620">
    <property type="entry name" value="EamA_dom"/>
</dbReference>
<dbReference type="EMBL" id="PYGE01000003">
    <property type="protein sequence ID" value="PSL06026.1"/>
    <property type="molecule type" value="Genomic_DNA"/>
</dbReference>
<feature type="transmembrane region" description="Helical" evidence="2">
    <location>
        <begin position="214"/>
        <end position="233"/>
    </location>
</feature>
<name>A0A2P8E974_9ACTN</name>
<dbReference type="OrthoDB" id="9815120at2"/>
<keyword evidence="2" id="KW-0812">Transmembrane</keyword>
<feature type="transmembrane region" description="Helical" evidence="2">
    <location>
        <begin position="105"/>
        <end position="124"/>
    </location>
</feature>
<dbReference type="InterPro" id="IPR037185">
    <property type="entry name" value="EmrE-like"/>
</dbReference>
<feature type="domain" description="EamA" evidence="3">
    <location>
        <begin position="153"/>
        <end position="286"/>
    </location>
</feature>
<keyword evidence="5" id="KW-1185">Reference proteome</keyword>
<gene>
    <name evidence="4" type="ORF">CLV30_103181</name>
</gene>
<feature type="transmembrane region" description="Helical" evidence="2">
    <location>
        <begin position="187"/>
        <end position="208"/>
    </location>
</feature>
<dbReference type="SUPFAM" id="SSF103481">
    <property type="entry name" value="Multidrug resistance efflux transporter EmrE"/>
    <property type="match status" value="2"/>
</dbReference>
<feature type="transmembrane region" description="Helical" evidence="2">
    <location>
        <begin position="156"/>
        <end position="175"/>
    </location>
</feature>
<feature type="transmembrane region" description="Helical" evidence="2">
    <location>
        <begin position="245"/>
        <end position="265"/>
    </location>
</feature>
<feature type="transmembrane region" description="Helical" evidence="2">
    <location>
        <begin position="80"/>
        <end position="99"/>
    </location>
</feature>
<organism evidence="4 5">
    <name type="scientific">Haloactinopolyspora alba</name>
    <dbReference type="NCBI Taxonomy" id="648780"/>
    <lineage>
        <taxon>Bacteria</taxon>
        <taxon>Bacillati</taxon>
        <taxon>Actinomycetota</taxon>
        <taxon>Actinomycetes</taxon>
        <taxon>Jiangellales</taxon>
        <taxon>Jiangellaceae</taxon>
        <taxon>Haloactinopolyspora</taxon>
    </lineage>
</organism>
<proteinExistence type="inferred from homology"/>
<dbReference type="GO" id="GO:0016020">
    <property type="term" value="C:membrane"/>
    <property type="evidence" value="ECO:0007669"/>
    <property type="project" value="InterPro"/>
</dbReference>
<keyword evidence="2" id="KW-1133">Transmembrane helix</keyword>
<dbReference type="AlphaFoldDB" id="A0A2P8E974"/>
<reference evidence="4 5" key="1">
    <citation type="submission" date="2018-03" db="EMBL/GenBank/DDBJ databases">
        <title>Genomic Encyclopedia of Archaeal and Bacterial Type Strains, Phase II (KMG-II): from individual species to whole genera.</title>
        <authorList>
            <person name="Goeker M."/>
        </authorList>
    </citation>
    <scope>NUCLEOTIDE SEQUENCE [LARGE SCALE GENOMIC DNA]</scope>
    <source>
        <strain evidence="4 5">DSM 45211</strain>
    </source>
</reference>
<feature type="transmembrane region" description="Helical" evidence="2">
    <location>
        <begin position="131"/>
        <end position="150"/>
    </location>
</feature>
<protein>
    <submittedName>
        <fullName evidence="4">Inner membrane transporter RhtA</fullName>
    </submittedName>
</protein>
<evidence type="ECO:0000313" key="4">
    <source>
        <dbReference type="EMBL" id="PSL06026.1"/>
    </source>
</evidence>
<sequence>MRMPGTATSVRGAAERVPPAAYFVTSAVFHYLGPAFAVLLFARVEPLGVAWLRVATAAAVFAAWRRPWRAVRSAGARQRRLLLAMGVVLGVMNSLFYLALQRLPLGTVGAVEFLGPVLLATVAVRSRRNAAALVLVVAGVGLLTDVHLVAEPWGLAFAFGNSALFLLYVVLGHRIARDGGAAGIDRLGAAMLVATVVVAPVGVADAAAAATEPVVLAAAAGVGICSSVVPYICDQLAMARLPRATFALMLSLLPVTAVLIGLLVLRQVPSAPEVAGVLLVVAGLAVHR</sequence>
<feature type="transmembrane region" description="Helical" evidence="2">
    <location>
        <begin position="48"/>
        <end position="68"/>
    </location>
</feature>
<evidence type="ECO:0000256" key="2">
    <source>
        <dbReference type="SAM" id="Phobius"/>
    </source>
</evidence>
<evidence type="ECO:0000256" key="1">
    <source>
        <dbReference type="ARBA" id="ARBA00007362"/>
    </source>
</evidence>
<feature type="transmembrane region" description="Helical" evidence="2">
    <location>
        <begin position="20"/>
        <end position="42"/>
    </location>
</feature>
<dbReference type="Pfam" id="PF00892">
    <property type="entry name" value="EamA"/>
    <property type="match status" value="1"/>
</dbReference>
<evidence type="ECO:0000259" key="3">
    <source>
        <dbReference type="Pfam" id="PF00892"/>
    </source>
</evidence>